<reference evidence="3 4" key="1">
    <citation type="submission" date="2019-03" db="EMBL/GenBank/DDBJ databases">
        <authorList>
            <person name="Gaulin E."/>
            <person name="Dumas B."/>
        </authorList>
    </citation>
    <scope>NUCLEOTIDE SEQUENCE [LARGE SCALE GENOMIC DNA]</scope>
    <source>
        <strain evidence="3">CBS 568.67</strain>
    </source>
</reference>
<feature type="region of interest" description="Disordered" evidence="1">
    <location>
        <begin position="52"/>
        <end position="109"/>
    </location>
</feature>
<feature type="compositionally biased region" description="Low complexity" evidence="1">
    <location>
        <begin position="203"/>
        <end position="219"/>
    </location>
</feature>
<dbReference type="Proteomes" id="UP000332933">
    <property type="component" value="Unassembled WGS sequence"/>
</dbReference>
<sequence>MDSKNKRLTACNYCDSSLSGRGNPVRMTRHLARYCLQVPQEVKHRAEDAIQPSGGATASSRTAHAATTQHSDDMDDVKSEPKRELEGSAIPQTQPPAWHPHHHQDHGHVDHPILHTAAAAFQDTANDDDNDDDDDDVAAIDDVDEDGRLLSQYMAPTADELFARALVSSNVSYDAVSTPEWIEFFHAFGYAMPPQTTVDRLASSSSASSGRDSGSHSFS</sequence>
<evidence type="ECO:0000313" key="3">
    <source>
        <dbReference type="EMBL" id="VFT98103.1"/>
    </source>
</evidence>
<proteinExistence type="predicted"/>
<reference evidence="2" key="2">
    <citation type="submission" date="2019-06" db="EMBL/GenBank/DDBJ databases">
        <title>Genomics analysis of Aphanomyces spp. identifies a new class of oomycete effector associated with host adaptation.</title>
        <authorList>
            <person name="Gaulin E."/>
        </authorList>
    </citation>
    <scope>NUCLEOTIDE SEQUENCE</scope>
    <source>
        <strain evidence="2">CBS 578.67</strain>
    </source>
</reference>
<feature type="compositionally biased region" description="Basic and acidic residues" evidence="1">
    <location>
        <begin position="70"/>
        <end position="86"/>
    </location>
</feature>
<dbReference type="EMBL" id="CAADRA010007001">
    <property type="protein sequence ID" value="VFT98103.1"/>
    <property type="molecule type" value="Genomic_DNA"/>
</dbReference>
<feature type="compositionally biased region" description="Low complexity" evidence="1">
    <location>
        <begin position="53"/>
        <end position="69"/>
    </location>
</feature>
<dbReference type="EMBL" id="VJMH01006975">
    <property type="protein sequence ID" value="KAF0686769.1"/>
    <property type="molecule type" value="Genomic_DNA"/>
</dbReference>
<gene>
    <name evidence="3" type="primary">Aste57867_21432</name>
    <name evidence="2" type="ORF">As57867_021363</name>
    <name evidence="3" type="ORF">ASTE57867_21432</name>
</gene>
<dbReference type="OrthoDB" id="62633at2759"/>
<protein>
    <submittedName>
        <fullName evidence="3">Aste57867_21432 protein</fullName>
    </submittedName>
</protein>
<organism evidence="3 4">
    <name type="scientific">Aphanomyces stellatus</name>
    <dbReference type="NCBI Taxonomy" id="120398"/>
    <lineage>
        <taxon>Eukaryota</taxon>
        <taxon>Sar</taxon>
        <taxon>Stramenopiles</taxon>
        <taxon>Oomycota</taxon>
        <taxon>Saprolegniomycetes</taxon>
        <taxon>Saprolegniales</taxon>
        <taxon>Verrucalvaceae</taxon>
        <taxon>Aphanomyces</taxon>
    </lineage>
</organism>
<evidence type="ECO:0000313" key="2">
    <source>
        <dbReference type="EMBL" id="KAF0686769.1"/>
    </source>
</evidence>
<keyword evidence="4" id="KW-1185">Reference proteome</keyword>
<name>A0A485LM27_9STRA</name>
<feature type="region of interest" description="Disordered" evidence="1">
    <location>
        <begin position="198"/>
        <end position="219"/>
    </location>
</feature>
<evidence type="ECO:0000256" key="1">
    <source>
        <dbReference type="SAM" id="MobiDB-lite"/>
    </source>
</evidence>
<accession>A0A485LM27</accession>
<evidence type="ECO:0000313" key="4">
    <source>
        <dbReference type="Proteomes" id="UP000332933"/>
    </source>
</evidence>
<dbReference type="AlphaFoldDB" id="A0A485LM27"/>